<proteinExistence type="predicted"/>
<evidence type="ECO:0000313" key="1">
    <source>
        <dbReference type="EMBL" id="KKQ32959.1"/>
    </source>
</evidence>
<sequence>MYDSCSARLDGDKRLVDITADKIPRYDLNFAYTLPQNLLTVGIIHKFTMSCKSGAESVSAETESGLIELQIQVVNLTFIED</sequence>
<evidence type="ECO:0000313" key="2">
    <source>
        <dbReference type="Proteomes" id="UP000034701"/>
    </source>
</evidence>
<reference evidence="1 2" key="1">
    <citation type="journal article" date="2015" name="Nature">
        <title>rRNA introns, odd ribosomes, and small enigmatic genomes across a large radiation of phyla.</title>
        <authorList>
            <person name="Brown C.T."/>
            <person name="Hug L.A."/>
            <person name="Thomas B.C."/>
            <person name="Sharon I."/>
            <person name="Castelle C.J."/>
            <person name="Singh A."/>
            <person name="Wilkins M.J."/>
            <person name="Williams K.H."/>
            <person name="Banfield J.F."/>
        </authorList>
    </citation>
    <scope>NUCLEOTIDE SEQUENCE [LARGE SCALE GENOMIC DNA]</scope>
</reference>
<dbReference type="AlphaFoldDB" id="A0A0G0J8B1"/>
<name>A0A0G0J8B1_9BACT</name>
<comment type="caution">
    <text evidence="1">The sequence shown here is derived from an EMBL/GenBank/DDBJ whole genome shotgun (WGS) entry which is preliminary data.</text>
</comment>
<accession>A0A0G0J8B1</accession>
<dbReference type="EMBL" id="LBTA01000014">
    <property type="protein sequence ID" value="KKQ32959.1"/>
    <property type="molecule type" value="Genomic_DNA"/>
</dbReference>
<protein>
    <submittedName>
        <fullName evidence="1">Uncharacterized protein</fullName>
    </submittedName>
</protein>
<organism evidence="1 2">
    <name type="scientific">Candidatus Nomurabacteria bacterium GW2011_GWA1_37_20</name>
    <dbReference type="NCBI Taxonomy" id="1618729"/>
    <lineage>
        <taxon>Bacteria</taxon>
        <taxon>Candidatus Nomuraibacteriota</taxon>
    </lineage>
</organism>
<gene>
    <name evidence="1" type="ORF">US45_C0014G0002</name>
</gene>
<dbReference type="Proteomes" id="UP000034701">
    <property type="component" value="Unassembled WGS sequence"/>
</dbReference>